<name>A0A0S1MII7_PHAPC</name>
<accession>A0A0S1MII7</accession>
<evidence type="ECO:0000313" key="1">
    <source>
        <dbReference type="EMBL" id="ALL40697.1"/>
    </source>
</evidence>
<proteinExistence type="evidence at transcript level"/>
<reference evidence="1" key="1">
    <citation type="submission" date="2015-07" db="EMBL/GenBank/DDBJ databases">
        <title>Elucidating the P. pachyrhizi secretome and potential effectors.</title>
        <authorList>
            <person name="de Carvalho M.C.C.G."/>
            <person name="Nascimento L.C."/>
            <person name="Darben L.M."/>
            <person name="Polizel-Podanosqui A.M."/>
            <person name="Lopes-Caitar V.S."/>
            <person name="Rocha C.S."/>
            <person name="Qi M."/>
            <person name="Carazolle M."/>
            <person name="Kuwahara M.K."/>
            <person name="Pereira G.A.G."/>
            <person name="Abdelnoor R.V."/>
            <person name="Whitham S.A."/>
            <person name="Marcelino-Guimaraes F.C."/>
        </authorList>
    </citation>
    <scope>NUCLEOTIDE SEQUENCE</scope>
</reference>
<organism evidence="1">
    <name type="scientific">Phakopsora pachyrhizi</name>
    <name type="common">Asian soybean rust disease fungus</name>
    <dbReference type="NCBI Taxonomy" id="170000"/>
    <lineage>
        <taxon>Eukaryota</taxon>
        <taxon>Fungi</taxon>
        <taxon>Dikarya</taxon>
        <taxon>Basidiomycota</taxon>
        <taxon>Pucciniomycotina</taxon>
        <taxon>Pucciniomycetes</taxon>
        <taxon>Pucciniales</taxon>
        <taxon>Phakopsoraceae</taxon>
        <taxon>Phakopsora</taxon>
    </lineage>
</organism>
<protein>
    <submittedName>
        <fullName evidence="1">Uncharacterized protein</fullName>
    </submittedName>
</protein>
<dbReference type="AlphaFoldDB" id="A0A0S1MII7"/>
<sequence>MNQSFEFVQSTWSSRAVDRRRTLINNLDHHRRSGSVIVRFRRFWDYEGWRSFTRRNQCYLETSPTGRTRSDSL</sequence>
<dbReference type="EMBL" id="KT246606">
    <property type="protein sequence ID" value="ALL40697.1"/>
    <property type="molecule type" value="mRNA"/>
</dbReference>